<feature type="transmembrane region" description="Helical" evidence="5">
    <location>
        <begin position="137"/>
        <end position="158"/>
    </location>
</feature>
<reference evidence="7" key="1">
    <citation type="journal article" date="2014" name="Int. J. Syst. Evol. Microbiol.">
        <title>Complete genome of a new Firmicutes species belonging to the dominant human colonic microbiota ('Ruminococcus bicirculans') reveals two chromosomes and a selective capacity to utilize plant glucans.</title>
        <authorList>
            <consortium name="NISC Comparative Sequencing Program"/>
            <person name="Wegmann U."/>
            <person name="Louis P."/>
            <person name="Goesmann A."/>
            <person name="Henrissat B."/>
            <person name="Duncan S.H."/>
            <person name="Flint H.J."/>
        </authorList>
    </citation>
    <scope>NUCLEOTIDE SEQUENCE</scope>
    <source>
        <strain evidence="7">CCUG 56698</strain>
    </source>
</reference>
<gene>
    <name evidence="7" type="ORF">ACFQWG_00240</name>
    <name evidence="8" type="ORF">ACFQWG_13760</name>
</gene>
<evidence type="ECO:0000256" key="4">
    <source>
        <dbReference type="ARBA" id="ARBA00023136"/>
    </source>
</evidence>
<evidence type="ECO:0000256" key="1">
    <source>
        <dbReference type="ARBA" id="ARBA00004651"/>
    </source>
</evidence>
<keyword evidence="4 5" id="KW-0472">Membrane</keyword>
<evidence type="ECO:0000256" key="3">
    <source>
        <dbReference type="ARBA" id="ARBA00022989"/>
    </source>
</evidence>
<dbReference type="Pfam" id="PF07690">
    <property type="entry name" value="MFS_1"/>
    <property type="match status" value="1"/>
</dbReference>
<accession>A0ABW2SI56</accession>
<dbReference type="RefSeq" id="WP_380971079.1">
    <property type="nucleotide sequence ID" value="NZ_JBHTEF010000001.1"/>
</dbReference>
<name>A0ABW2SI56_9ACTO</name>
<feature type="transmembrane region" description="Helical" evidence="5">
    <location>
        <begin position="332"/>
        <end position="358"/>
    </location>
</feature>
<feature type="transmembrane region" description="Helical" evidence="5">
    <location>
        <begin position="227"/>
        <end position="247"/>
    </location>
</feature>
<proteinExistence type="predicted"/>
<reference evidence="7" key="3">
    <citation type="submission" date="2024-09" db="EMBL/GenBank/DDBJ databases">
        <authorList>
            <person name="Sun Q."/>
            <person name="Mori K."/>
        </authorList>
    </citation>
    <scope>NUCLEOTIDE SEQUENCE</scope>
    <source>
        <strain evidence="7">CCUG 56698</strain>
    </source>
</reference>
<dbReference type="InterPro" id="IPR036259">
    <property type="entry name" value="MFS_trans_sf"/>
</dbReference>
<dbReference type="EMBL" id="JBHTEF010000001">
    <property type="protein sequence ID" value="MFC7579665.1"/>
    <property type="molecule type" value="Genomic_DNA"/>
</dbReference>
<dbReference type="EMBL" id="JBHTEF010000001">
    <property type="protein sequence ID" value="MFC7582255.1"/>
    <property type="molecule type" value="Genomic_DNA"/>
</dbReference>
<feature type="transmembrane region" description="Helical" evidence="5">
    <location>
        <begin position="77"/>
        <end position="96"/>
    </location>
</feature>
<feature type="transmembrane region" description="Helical" evidence="5">
    <location>
        <begin position="45"/>
        <end position="65"/>
    </location>
</feature>
<feature type="transmembrane region" description="Helical" evidence="5">
    <location>
        <begin position="170"/>
        <end position="188"/>
    </location>
</feature>
<feature type="transmembrane region" description="Helical" evidence="5">
    <location>
        <begin position="12"/>
        <end position="33"/>
    </location>
</feature>
<dbReference type="InterPro" id="IPR020846">
    <property type="entry name" value="MFS_dom"/>
</dbReference>
<sequence length="443" mass="47611">MIMQPRTRRAWILLVGTLMLLSMGILFSWSVFIKPLEAEFHWERTQTLVVFAVSMLAFTIGNMVSGWLLRRHSFRQIAIMSAVVLCVGFLCTSGVHSLTQMYLGYGLICGIGIGVAYNIILPTVLQWFPDRSGMASGILLMGYGLGGFLLEPIITALLESSFGWRNVFHLFAVLIPGLLVLCTLLIRAPRSDEIAGFKATVRARGTADSSHAFIDVPTGQMLRSKGFLLFFVWMCLLGTVSLGSLGVGKTLSEEILAVVHGVTVANLPAGVSVFAAVVSGLASIGNGLGRLGSGPLLDNLGVKRLIPIVNGMYVVAITFMVCAQLVNNIVLLAIGYCLVGMSHGVIVVTMTFFVRAMFGDSQFALHFSLMNVYSIVASFAGTFGSGYLHTVYGSYLPMFWIMTCFVAVAIGFTVAVVRWVGSQESFDGSVVPDPVAVGTSPDA</sequence>
<dbReference type="SUPFAM" id="SSF103473">
    <property type="entry name" value="MFS general substrate transporter"/>
    <property type="match status" value="1"/>
</dbReference>
<dbReference type="Proteomes" id="UP001596527">
    <property type="component" value="Unassembled WGS sequence"/>
</dbReference>
<evidence type="ECO:0000313" key="9">
    <source>
        <dbReference type="Proteomes" id="UP001596527"/>
    </source>
</evidence>
<organism evidence="7 9">
    <name type="scientific">Schaalia naturae</name>
    <dbReference type="NCBI Taxonomy" id="635203"/>
    <lineage>
        <taxon>Bacteria</taxon>
        <taxon>Bacillati</taxon>
        <taxon>Actinomycetota</taxon>
        <taxon>Actinomycetes</taxon>
        <taxon>Actinomycetales</taxon>
        <taxon>Actinomycetaceae</taxon>
        <taxon>Schaalia</taxon>
    </lineage>
</organism>
<comment type="subcellular location">
    <subcellularLocation>
        <location evidence="1">Cell membrane</location>
        <topology evidence="1">Multi-pass membrane protein</topology>
    </subcellularLocation>
</comment>
<dbReference type="Gene3D" id="1.20.1250.20">
    <property type="entry name" value="MFS general substrate transporter like domains"/>
    <property type="match status" value="2"/>
</dbReference>
<evidence type="ECO:0000256" key="5">
    <source>
        <dbReference type="SAM" id="Phobius"/>
    </source>
</evidence>
<dbReference type="InterPro" id="IPR050327">
    <property type="entry name" value="Proton-linked_MCT"/>
</dbReference>
<feature type="transmembrane region" description="Helical" evidence="5">
    <location>
        <begin position="305"/>
        <end position="326"/>
    </location>
</feature>
<feature type="domain" description="Major facilitator superfamily (MFS) profile" evidence="6">
    <location>
        <begin position="8"/>
        <end position="421"/>
    </location>
</feature>
<feature type="transmembrane region" description="Helical" evidence="5">
    <location>
        <begin position="267"/>
        <end position="284"/>
    </location>
</feature>
<protein>
    <submittedName>
        <fullName evidence="7">MFS transporter</fullName>
    </submittedName>
</protein>
<reference evidence="9" key="2">
    <citation type="journal article" date="2019" name="Int. J. Syst. Evol. Microbiol.">
        <title>The Global Catalogue of Microorganisms (GCM) 10K type strain sequencing project: providing services to taxonomists for standard genome sequencing and annotation.</title>
        <authorList>
            <consortium name="The Broad Institute Genomics Platform"/>
            <consortium name="The Broad Institute Genome Sequencing Center for Infectious Disease"/>
            <person name="Wu L."/>
            <person name="Ma J."/>
        </authorList>
    </citation>
    <scope>NUCLEOTIDE SEQUENCE [LARGE SCALE GENOMIC DNA]</scope>
    <source>
        <strain evidence="9">CCUG 56698</strain>
    </source>
</reference>
<keyword evidence="3 5" id="KW-1133">Transmembrane helix</keyword>
<evidence type="ECO:0000313" key="7">
    <source>
        <dbReference type="EMBL" id="MFC7579665.1"/>
    </source>
</evidence>
<keyword evidence="9" id="KW-1185">Reference proteome</keyword>
<evidence type="ECO:0000256" key="2">
    <source>
        <dbReference type="ARBA" id="ARBA00022692"/>
    </source>
</evidence>
<dbReference type="PROSITE" id="PS50850">
    <property type="entry name" value="MFS"/>
    <property type="match status" value="1"/>
</dbReference>
<feature type="transmembrane region" description="Helical" evidence="5">
    <location>
        <begin position="102"/>
        <end position="125"/>
    </location>
</feature>
<keyword evidence="2 5" id="KW-0812">Transmembrane</keyword>
<dbReference type="PANTHER" id="PTHR11360">
    <property type="entry name" value="MONOCARBOXYLATE TRANSPORTER"/>
    <property type="match status" value="1"/>
</dbReference>
<comment type="caution">
    <text evidence="7">The sequence shown here is derived from an EMBL/GenBank/DDBJ whole genome shotgun (WGS) entry which is preliminary data.</text>
</comment>
<evidence type="ECO:0000259" key="6">
    <source>
        <dbReference type="PROSITE" id="PS50850"/>
    </source>
</evidence>
<dbReference type="InterPro" id="IPR011701">
    <property type="entry name" value="MFS"/>
</dbReference>
<feature type="transmembrane region" description="Helical" evidence="5">
    <location>
        <begin position="398"/>
        <end position="420"/>
    </location>
</feature>
<feature type="transmembrane region" description="Helical" evidence="5">
    <location>
        <begin position="370"/>
        <end position="392"/>
    </location>
</feature>
<evidence type="ECO:0000313" key="8">
    <source>
        <dbReference type="EMBL" id="MFC7582255.1"/>
    </source>
</evidence>